<dbReference type="InterPro" id="IPR012657">
    <property type="entry name" value="23S_rRNA-intervening_sequence"/>
</dbReference>
<dbReference type="SUPFAM" id="SSF158446">
    <property type="entry name" value="IVS-encoded protein-like"/>
    <property type="match status" value="1"/>
</dbReference>
<dbReference type="GO" id="GO:0005694">
    <property type="term" value="C:chromosome"/>
    <property type="evidence" value="ECO:0007669"/>
    <property type="project" value="InterPro"/>
</dbReference>
<keyword evidence="3" id="KW-1185">Reference proteome</keyword>
<dbReference type="RefSeq" id="WP_136063593.1">
    <property type="nucleotide sequence ID" value="NZ_CAAHFH010000002.1"/>
</dbReference>
<sequence>MGKIRKSGGYRQLATFQASTIVYDATVWFCEKFVDRRSRTVDQMVQAARSGRQNIAEGSRASATSSQTELRLVNLARASLEELLLDYEDFLRHRGLPMWELSSPEALAVRNVPKQFRNDRSDQSNLTDLSDCERYALYAEWLENDDPAIRANALICLIHQTNYLLDQQIAALEEQFVSEGGYSELLAKERLKERQKKKTADPVLDCPKCGEPMVLRTAKTGKNAGHQFWGCSAYPDCKGANEI</sequence>
<organism evidence="2 3">
    <name type="scientific">Pontiella sulfatireligans</name>
    <dbReference type="NCBI Taxonomy" id="2750658"/>
    <lineage>
        <taxon>Bacteria</taxon>
        <taxon>Pseudomonadati</taxon>
        <taxon>Kiritimatiellota</taxon>
        <taxon>Kiritimatiellia</taxon>
        <taxon>Kiritimatiellales</taxon>
        <taxon>Pontiellaceae</taxon>
        <taxon>Pontiella</taxon>
    </lineage>
</organism>
<proteinExistence type="predicted"/>
<reference evidence="2 3" key="1">
    <citation type="submission" date="2019-04" db="EMBL/GenBank/DDBJ databases">
        <authorList>
            <person name="Van Vliet M D."/>
        </authorList>
    </citation>
    <scope>NUCLEOTIDE SEQUENCE [LARGE SCALE GENOMIC DNA]</scope>
    <source>
        <strain evidence="2 3">F21</strain>
    </source>
</reference>
<protein>
    <recommendedName>
        <fullName evidence="1">DNA topoisomerase type IA zn finger domain-containing protein</fullName>
    </recommendedName>
</protein>
<dbReference type="GO" id="GO:0003916">
    <property type="term" value="F:DNA topoisomerase activity"/>
    <property type="evidence" value="ECO:0007669"/>
    <property type="project" value="InterPro"/>
</dbReference>
<dbReference type="InterPro" id="IPR036583">
    <property type="entry name" value="23S_rRNA_IVS_sf"/>
</dbReference>
<evidence type="ECO:0000313" key="2">
    <source>
        <dbReference type="EMBL" id="VGO22193.1"/>
    </source>
</evidence>
<dbReference type="AlphaFoldDB" id="A0A6C2UQH0"/>
<name>A0A6C2UQH0_9BACT</name>
<evidence type="ECO:0000313" key="3">
    <source>
        <dbReference type="Proteomes" id="UP000346198"/>
    </source>
</evidence>
<dbReference type="Gene3D" id="1.20.1440.60">
    <property type="entry name" value="23S rRNA-intervening sequence"/>
    <property type="match status" value="1"/>
</dbReference>
<dbReference type="InterPro" id="IPR013498">
    <property type="entry name" value="Topo_IA_Znf"/>
</dbReference>
<dbReference type="EMBL" id="CAAHFH010000002">
    <property type="protein sequence ID" value="VGO22193.1"/>
    <property type="molecule type" value="Genomic_DNA"/>
</dbReference>
<dbReference type="InterPro" id="IPR026354">
    <property type="entry name" value="4helix_suffix_dom"/>
</dbReference>
<dbReference type="NCBIfam" id="TIGR02436">
    <property type="entry name" value="four helix bundle protein"/>
    <property type="match status" value="1"/>
</dbReference>
<gene>
    <name evidence="2" type="ORF">SCARR_04275</name>
</gene>
<dbReference type="Pfam" id="PF01396">
    <property type="entry name" value="Zn_ribbon_Top1"/>
    <property type="match status" value="1"/>
</dbReference>
<dbReference type="NCBIfam" id="TIGR04258">
    <property type="entry name" value="4helix_suffix"/>
    <property type="match status" value="1"/>
</dbReference>
<dbReference type="GO" id="GO:0003677">
    <property type="term" value="F:DNA binding"/>
    <property type="evidence" value="ECO:0007669"/>
    <property type="project" value="InterPro"/>
</dbReference>
<dbReference type="GO" id="GO:0006265">
    <property type="term" value="P:DNA topological change"/>
    <property type="evidence" value="ECO:0007669"/>
    <property type="project" value="InterPro"/>
</dbReference>
<accession>A0A6C2UQH0</accession>
<feature type="domain" description="DNA topoisomerase type IA zn finger" evidence="1">
    <location>
        <begin position="205"/>
        <end position="238"/>
    </location>
</feature>
<dbReference type="SUPFAM" id="SSF57783">
    <property type="entry name" value="Zinc beta-ribbon"/>
    <property type="match status" value="1"/>
</dbReference>
<dbReference type="Gene3D" id="3.30.65.10">
    <property type="entry name" value="Bacterial Topoisomerase I, domain 1"/>
    <property type="match status" value="1"/>
</dbReference>
<dbReference type="Proteomes" id="UP000346198">
    <property type="component" value="Unassembled WGS sequence"/>
</dbReference>
<evidence type="ECO:0000259" key="1">
    <source>
        <dbReference type="Pfam" id="PF01396"/>
    </source>
</evidence>